<name>A0A2M3ZQT4_9DIPT</name>
<protein>
    <submittedName>
        <fullName evidence="1">Putative secreted peptide</fullName>
    </submittedName>
</protein>
<dbReference type="AlphaFoldDB" id="A0A2M3ZQT4"/>
<evidence type="ECO:0000313" key="1">
    <source>
        <dbReference type="EMBL" id="MBW30758.1"/>
    </source>
</evidence>
<sequence length="122" mass="13491">MFSFGVAVLIASSSCSVKIDSPLYSRSCDCFAFSESDFLSSSERHWLRVGCGASSTATSPRSNRIAPAREALDARMVKLEALIRTEPHSKAIERSHKQRFCQHFLALHTIDVRKTDSTTAIP</sequence>
<proteinExistence type="predicted"/>
<dbReference type="EMBL" id="GGFM01010007">
    <property type="protein sequence ID" value="MBW30758.1"/>
    <property type="molecule type" value="Transcribed_RNA"/>
</dbReference>
<reference evidence="1" key="1">
    <citation type="submission" date="2018-01" db="EMBL/GenBank/DDBJ databases">
        <title>An insight into the sialome of Amazonian anophelines.</title>
        <authorList>
            <person name="Ribeiro J.M."/>
            <person name="Scarpassa V."/>
            <person name="Calvo E."/>
        </authorList>
    </citation>
    <scope>NUCLEOTIDE SEQUENCE</scope>
    <source>
        <tissue evidence="1">Salivary glands</tissue>
    </source>
</reference>
<accession>A0A2M3ZQT4</accession>
<organism evidence="1">
    <name type="scientific">Anopheles braziliensis</name>
    <dbReference type="NCBI Taxonomy" id="58242"/>
    <lineage>
        <taxon>Eukaryota</taxon>
        <taxon>Metazoa</taxon>
        <taxon>Ecdysozoa</taxon>
        <taxon>Arthropoda</taxon>
        <taxon>Hexapoda</taxon>
        <taxon>Insecta</taxon>
        <taxon>Pterygota</taxon>
        <taxon>Neoptera</taxon>
        <taxon>Endopterygota</taxon>
        <taxon>Diptera</taxon>
        <taxon>Nematocera</taxon>
        <taxon>Culicoidea</taxon>
        <taxon>Culicidae</taxon>
        <taxon>Anophelinae</taxon>
        <taxon>Anopheles</taxon>
    </lineage>
</organism>